<dbReference type="SUPFAM" id="SSF53623">
    <property type="entry name" value="MurD-like peptide ligases, catalytic domain"/>
    <property type="match status" value="1"/>
</dbReference>
<evidence type="ECO:0000259" key="17">
    <source>
        <dbReference type="Pfam" id="PF08245"/>
    </source>
</evidence>
<dbReference type="SUPFAM" id="SSF53244">
    <property type="entry name" value="MurD-like peptide ligases, peptide-binding domain"/>
    <property type="match status" value="1"/>
</dbReference>
<comment type="subcellular location">
    <subcellularLocation>
        <location evidence="1 14">Cytoplasm</location>
    </subcellularLocation>
</comment>
<evidence type="ECO:0000256" key="6">
    <source>
        <dbReference type="ARBA" id="ARBA00022618"/>
    </source>
</evidence>
<dbReference type="UniPathway" id="UPA00219"/>
<evidence type="ECO:0000256" key="12">
    <source>
        <dbReference type="ARBA" id="ARBA00023316"/>
    </source>
</evidence>
<dbReference type="GO" id="GO:0008763">
    <property type="term" value="F:UDP-N-acetylmuramate-L-alanine ligase activity"/>
    <property type="evidence" value="ECO:0007669"/>
    <property type="project" value="UniProtKB-UniRule"/>
</dbReference>
<dbReference type="GO" id="GO:0051301">
    <property type="term" value="P:cell division"/>
    <property type="evidence" value="ECO:0007669"/>
    <property type="project" value="UniProtKB-KW"/>
</dbReference>
<evidence type="ECO:0000259" key="16">
    <source>
        <dbReference type="Pfam" id="PF02875"/>
    </source>
</evidence>
<dbReference type="GO" id="GO:0005737">
    <property type="term" value="C:cytoplasm"/>
    <property type="evidence" value="ECO:0007669"/>
    <property type="project" value="UniProtKB-SubCell"/>
</dbReference>
<comment type="pathway">
    <text evidence="2 14">Cell wall biogenesis; peptidoglycan biosynthesis.</text>
</comment>
<gene>
    <name evidence="14" type="primary">murC</name>
    <name evidence="18" type="ORF">COT89_03010</name>
</gene>
<evidence type="ECO:0000256" key="13">
    <source>
        <dbReference type="ARBA" id="ARBA00047833"/>
    </source>
</evidence>
<organism evidence="18 19">
    <name type="scientific">Candidatus Colwellbacteria bacterium CG10_big_fil_rev_8_21_14_0_10_42_22</name>
    <dbReference type="NCBI Taxonomy" id="1974540"/>
    <lineage>
        <taxon>Bacteria</taxon>
        <taxon>Candidatus Colwelliibacteriota</taxon>
    </lineage>
</organism>
<evidence type="ECO:0000256" key="10">
    <source>
        <dbReference type="ARBA" id="ARBA00022984"/>
    </source>
</evidence>
<evidence type="ECO:0000313" key="19">
    <source>
        <dbReference type="Proteomes" id="UP000231466"/>
    </source>
</evidence>
<evidence type="ECO:0000259" key="15">
    <source>
        <dbReference type="Pfam" id="PF01225"/>
    </source>
</evidence>
<evidence type="ECO:0000256" key="4">
    <source>
        <dbReference type="ARBA" id="ARBA00022490"/>
    </source>
</evidence>
<dbReference type="Pfam" id="PF01225">
    <property type="entry name" value="Mur_ligase"/>
    <property type="match status" value="1"/>
</dbReference>
<evidence type="ECO:0000256" key="7">
    <source>
        <dbReference type="ARBA" id="ARBA00022741"/>
    </source>
</evidence>
<comment type="similarity">
    <text evidence="14">Belongs to the MurCDEF family.</text>
</comment>
<dbReference type="InterPro" id="IPR013221">
    <property type="entry name" value="Mur_ligase_cen"/>
</dbReference>
<protein>
    <recommendedName>
        <fullName evidence="3 14">UDP-N-acetylmuramate--L-alanine ligase</fullName>
        <ecNumber evidence="3 14">6.3.2.8</ecNumber>
    </recommendedName>
    <alternativeName>
        <fullName evidence="14">UDP-N-acetylmuramoyl-L-alanine synthetase</fullName>
    </alternativeName>
</protein>
<dbReference type="EC" id="6.3.2.8" evidence="3 14"/>
<dbReference type="Gene3D" id="3.90.190.20">
    <property type="entry name" value="Mur ligase, C-terminal domain"/>
    <property type="match status" value="1"/>
</dbReference>
<dbReference type="InterPro" id="IPR000713">
    <property type="entry name" value="Mur_ligase_N"/>
</dbReference>
<dbReference type="HAMAP" id="MF_00046">
    <property type="entry name" value="MurC"/>
    <property type="match status" value="1"/>
</dbReference>
<dbReference type="GO" id="GO:0071555">
    <property type="term" value="P:cell wall organization"/>
    <property type="evidence" value="ECO:0007669"/>
    <property type="project" value="UniProtKB-KW"/>
</dbReference>
<evidence type="ECO:0000256" key="11">
    <source>
        <dbReference type="ARBA" id="ARBA00023306"/>
    </source>
</evidence>
<dbReference type="Gene3D" id="3.40.1190.10">
    <property type="entry name" value="Mur-like, catalytic domain"/>
    <property type="match status" value="1"/>
</dbReference>
<sequence length="452" mass="50477">MRKVHFIGIGGIGVSALAQYYLATGWQVSGSDLVASDLTKLLMDKGADIKTGGEFEDSITEDLERVIYSPAVEDDSLELKKTRELKIPTLKYPQALGELVDRHTTLAVSGTHGKSTTTSMLASILIEAGLDPTVIVGTRLAEFGGSNFRKGKSKYLIIEADEYDRAFWSYKPHIAVITNIDEDHLDTYGDMAGVVSGFNQYLKNLPADSIAILNSQDEHTQSVVAGVSCKIGFFNEIGIELNWPLQIPGSFNQINAEAAWQVAKLIGVERNVAFKALQDFKGVWRRLEKLEPIQKIYPEDTTFFSDYGHHPTEIRTTLEGLKSEYPDKQITIIFQPHQIKRVTMLFDDFIEAFDSADKVCLLPIYQVAGREGEGGKTSEDLYEALLEREKELDKNTRIFYKETLKEALAFIEEGVVIFMGAGDIDTSVREHFRSKLMPREGQVLSVAFDNNI</sequence>
<dbReference type="Proteomes" id="UP000231466">
    <property type="component" value="Unassembled WGS sequence"/>
</dbReference>
<name>A0A2H0VF67_9BACT</name>
<dbReference type="InterPro" id="IPR005758">
    <property type="entry name" value="UDP-N-AcMur_Ala_ligase_MurC"/>
</dbReference>
<evidence type="ECO:0000256" key="5">
    <source>
        <dbReference type="ARBA" id="ARBA00022598"/>
    </source>
</evidence>
<keyword evidence="4 14" id="KW-0963">Cytoplasm</keyword>
<dbReference type="PANTHER" id="PTHR43445">
    <property type="entry name" value="UDP-N-ACETYLMURAMATE--L-ALANINE LIGASE-RELATED"/>
    <property type="match status" value="1"/>
</dbReference>
<evidence type="ECO:0000256" key="3">
    <source>
        <dbReference type="ARBA" id="ARBA00012211"/>
    </source>
</evidence>
<dbReference type="EMBL" id="PFAH01000010">
    <property type="protein sequence ID" value="PIR97721.1"/>
    <property type="molecule type" value="Genomic_DNA"/>
</dbReference>
<keyword evidence="5 14" id="KW-0436">Ligase</keyword>
<comment type="function">
    <text evidence="14">Cell wall formation.</text>
</comment>
<feature type="domain" description="Mur ligase C-terminal" evidence="16">
    <location>
        <begin position="293"/>
        <end position="422"/>
    </location>
</feature>
<evidence type="ECO:0000256" key="14">
    <source>
        <dbReference type="HAMAP-Rule" id="MF_00046"/>
    </source>
</evidence>
<evidence type="ECO:0000256" key="8">
    <source>
        <dbReference type="ARBA" id="ARBA00022840"/>
    </source>
</evidence>
<dbReference type="AlphaFoldDB" id="A0A2H0VF67"/>
<feature type="domain" description="Mur ligase central" evidence="17">
    <location>
        <begin position="108"/>
        <end position="224"/>
    </location>
</feature>
<evidence type="ECO:0000256" key="2">
    <source>
        <dbReference type="ARBA" id="ARBA00004752"/>
    </source>
</evidence>
<keyword evidence="6 14" id="KW-0132">Cell division</keyword>
<keyword evidence="9 14" id="KW-0133">Cell shape</keyword>
<proteinExistence type="inferred from homology"/>
<comment type="catalytic activity">
    <reaction evidence="13 14">
        <text>UDP-N-acetyl-alpha-D-muramate + L-alanine + ATP = UDP-N-acetyl-alpha-D-muramoyl-L-alanine + ADP + phosphate + H(+)</text>
        <dbReference type="Rhea" id="RHEA:23372"/>
        <dbReference type="ChEBI" id="CHEBI:15378"/>
        <dbReference type="ChEBI" id="CHEBI:30616"/>
        <dbReference type="ChEBI" id="CHEBI:43474"/>
        <dbReference type="ChEBI" id="CHEBI:57972"/>
        <dbReference type="ChEBI" id="CHEBI:70757"/>
        <dbReference type="ChEBI" id="CHEBI:83898"/>
        <dbReference type="ChEBI" id="CHEBI:456216"/>
        <dbReference type="EC" id="6.3.2.8"/>
    </reaction>
</comment>
<keyword evidence="10 14" id="KW-0573">Peptidoglycan synthesis</keyword>
<dbReference type="InterPro" id="IPR036615">
    <property type="entry name" value="Mur_ligase_C_dom_sf"/>
</dbReference>
<dbReference type="PANTHER" id="PTHR43445:SF3">
    <property type="entry name" value="UDP-N-ACETYLMURAMATE--L-ALANINE LIGASE"/>
    <property type="match status" value="1"/>
</dbReference>
<dbReference type="GO" id="GO:0008360">
    <property type="term" value="P:regulation of cell shape"/>
    <property type="evidence" value="ECO:0007669"/>
    <property type="project" value="UniProtKB-KW"/>
</dbReference>
<comment type="caution">
    <text evidence="18">The sequence shown here is derived from an EMBL/GenBank/DDBJ whole genome shotgun (WGS) entry which is preliminary data.</text>
</comment>
<keyword evidence="11 14" id="KW-0131">Cell cycle</keyword>
<evidence type="ECO:0000256" key="9">
    <source>
        <dbReference type="ARBA" id="ARBA00022960"/>
    </source>
</evidence>
<dbReference type="SUPFAM" id="SSF51984">
    <property type="entry name" value="MurCD N-terminal domain"/>
    <property type="match status" value="1"/>
</dbReference>
<dbReference type="Pfam" id="PF02875">
    <property type="entry name" value="Mur_ligase_C"/>
    <property type="match status" value="1"/>
</dbReference>
<dbReference type="Gene3D" id="3.40.50.720">
    <property type="entry name" value="NAD(P)-binding Rossmann-like Domain"/>
    <property type="match status" value="1"/>
</dbReference>
<dbReference type="GO" id="GO:0005524">
    <property type="term" value="F:ATP binding"/>
    <property type="evidence" value="ECO:0007669"/>
    <property type="project" value="UniProtKB-UniRule"/>
</dbReference>
<reference evidence="19" key="1">
    <citation type="submission" date="2017-09" db="EMBL/GenBank/DDBJ databases">
        <title>Depth-based differentiation of microbial function through sediment-hosted aquifers and enrichment of novel symbionts in the deep terrestrial subsurface.</title>
        <authorList>
            <person name="Probst A.J."/>
            <person name="Ladd B."/>
            <person name="Jarett J.K."/>
            <person name="Geller-Mcgrath D.E."/>
            <person name="Sieber C.M.K."/>
            <person name="Emerson J.B."/>
            <person name="Anantharaman K."/>
            <person name="Thomas B.C."/>
            <person name="Malmstrom R."/>
            <person name="Stieglmeier M."/>
            <person name="Klingl A."/>
            <person name="Woyke T."/>
            <person name="Ryan C.M."/>
            <person name="Banfield J.F."/>
        </authorList>
    </citation>
    <scope>NUCLEOTIDE SEQUENCE [LARGE SCALE GENOMIC DNA]</scope>
</reference>
<dbReference type="InterPro" id="IPR036565">
    <property type="entry name" value="Mur-like_cat_sf"/>
</dbReference>
<evidence type="ECO:0000256" key="1">
    <source>
        <dbReference type="ARBA" id="ARBA00004496"/>
    </source>
</evidence>
<feature type="binding site" evidence="14">
    <location>
        <begin position="110"/>
        <end position="116"/>
    </location>
    <ligand>
        <name>ATP</name>
        <dbReference type="ChEBI" id="CHEBI:30616"/>
    </ligand>
</feature>
<keyword evidence="12 14" id="KW-0961">Cell wall biogenesis/degradation</keyword>
<feature type="domain" description="Mur ligase N-terminal catalytic" evidence="15">
    <location>
        <begin position="3"/>
        <end position="103"/>
    </location>
</feature>
<dbReference type="GO" id="GO:0009252">
    <property type="term" value="P:peptidoglycan biosynthetic process"/>
    <property type="evidence" value="ECO:0007669"/>
    <property type="project" value="UniProtKB-UniRule"/>
</dbReference>
<keyword evidence="7 14" id="KW-0547">Nucleotide-binding</keyword>
<accession>A0A2H0VF67</accession>
<dbReference type="Pfam" id="PF08245">
    <property type="entry name" value="Mur_ligase_M"/>
    <property type="match status" value="1"/>
</dbReference>
<evidence type="ECO:0000313" key="18">
    <source>
        <dbReference type="EMBL" id="PIR97721.1"/>
    </source>
</evidence>
<keyword evidence="8 14" id="KW-0067">ATP-binding</keyword>
<dbReference type="InterPro" id="IPR004101">
    <property type="entry name" value="Mur_ligase_C"/>
</dbReference>
<dbReference type="InterPro" id="IPR050061">
    <property type="entry name" value="MurCDEF_pg_biosynth"/>
</dbReference>